<organism evidence="1 2">
    <name type="scientific">Pseudomonas fulva</name>
    <dbReference type="NCBI Taxonomy" id="47880"/>
    <lineage>
        <taxon>Bacteria</taxon>
        <taxon>Pseudomonadati</taxon>
        <taxon>Pseudomonadota</taxon>
        <taxon>Gammaproteobacteria</taxon>
        <taxon>Pseudomonadales</taxon>
        <taxon>Pseudomonadaceae</taxon>
        <taxon>Pseudomonas</taxon>
    </lineage>
</organism>
<dbReference type="RefSeq" id="WP_162497242.1">
    <property type="nucleotide sequence ID" value="NZ_CP064943.1"/>
</dbReference>
<evidence type="ECO:0000313" key="1">
    <source>
        <dbReference type="EMBL" id="QPH51438.1"/>
    </source>
</evidence>
<dbReference type="AlphaFoldDB" id="A0A7S9Q9S9"/>
<gene>
    <name evidence="1" type="ORF">IZU98_22725</name>
</gene>
<evidence type="ECO:0000313" key="2">
    <source>
        <dbReference type="Proteomes" id="UP000594430"/>
    </source>
</evidence>
<dbReference type="GeneID" id="93444496"/>
<accession>A0A7S9Q9S9</accession>
<sequence>MQSSSEHNYSKFVYDVLNLPSPEEFRVFSIPAINRSLEVHGYETPSISSYFQFCINEDPTTAIDERIYLQAEAAIKSSPRTPMQLFTRVAYLLYGNLDNFMTAMNACRADND</sequence>
<dbReference type="Proteomes" id="UP000594430">
    <property type="component" value="Chromosome"/>
</dbReference>
<reference evidence="1 2" key="1">
    <citation type="submission" date="2020-11" db="EMBL/GenBank/DDBJ databases">
        <title>Pseudomonas fulva producing VIM-24.</title>
        <authorList>
            <person name="Liu S."/>
        </authorList>
    </citation>
    <scope>NUCLEOTIDE SEQUENCE [LARGE SCALE GENOMIC DNA]</scope>
    <source>
        <strain evidence="1 2">ZDHY414</strain>
    </source>
</reference>
<proteinExistence type="predicted"/>
<protein>
    <submittedName>
        <fullName evidence="1">Uncharacterized protein</fullName>
    </submittedName>
</protein>
<name>A0A7S9Q9S9_9PSED</name>
<dbReference type="EMBL" id="CP064946">
    <property type="protein sequence ID" value="QPH51438.1"/>
    <property type="molecule type" value="Genomic_DNA"/>
</dbReference>